<dbReference type="GO" id="GO:0005886">
    <property type="term" value="C:plasma membrane"/>
    <property type="evidence" value="ECO:0007669"/>
    <property type="project" value="TreeGrafter"/>
</dbReference>
<evidence type="ECO:0000256" key="8">
    <source>
        <dbReference type="SAM" id="Phobius"/>
    </source>
</evidence>
<feature type="transmembrane region" description="Helical" evidence="8">
    <location>
        <begin position="199"/>
        <end position="219"/>
    </location>
</feature>
<proteinExistence type="inferred from homology"/>
<feature type="compositionally biased region" description="Polar residues" evidence="7">
    <location>
        <begin position="445"/>
        <end position="459"/>
    </location>
</feature>
<evidence type="ECO:0000256" key="1">
    <source>
        <dbReference type="ARBA" id="ARBA00004141"/>
    </source>
</evidence>
<evidence type="ECO:0000256" key="7">
    <source>
        <dbReference type="SAM" id="MobiDB-lite"/>
    </source>
</evidence>
<reference evidence="9 10" key="1">
    <citation type="journal article" date="2015" name="Genome Announc.">
        <title>Expanding the biotechnology potential of lactobacilli through comparative genomics of 213 strains and associated genera.</title>
        <authorList>
            <person name="Sun Z."/>
            <person name="Harris H.M."/>
            <person name="McCann A."/>
            <person name="Guo C."/>
            <person name="Argimon S."/>
            <person name="Zhang W."/>
            <person name="Yang X."/>
            <person name="Jeffery I.B."/>
            <person name="Cooney J.C."/>
            <person name="Kagawa T.F."/>
            <person name="Liu W."/>
            <person name="Song Y."/>
            <person name="Salvetti E."/>
            <person name="Wrobel A."/>
            <person name="Rasinkangas P."/>
            <person name="Parkhill J."/>
            <person name="Rea M.C."/>
            <person name="O'Sullivan O."/>
            <person name="Ritari J."/>
            <person name="Douillard F.P."/>
            <person name="Paul Ross R."/>
            <person name="Yang R."/>
            <person name="Briner A.E."/>
            <person name="Felis G.E."/>
            <person name="de Vos W.M."/>
            <person name="Barrangou R."/>
            <person name="Klaenhammer T.R."/>
            <person name="Caufield P.W."/>
            <person name="Cui Y."/>
            <person name="Zhang H."/>
            <person name="O'Toole P.W."/>
        </authorList>
    </citation>
    <scope>NUCLEOTIDE SEQUENCE [LARGE SCALE GENOMIC DNA]</scope>
    <source>
        <strain evidence="9 10">DSM 14421</strain>
    </source>
</reference>
<dbReference type="EMBL" id="AZEY01000053">
    <property type="protein sequence ID" value="KRL65965.1"/>
    <property type="molecule type" value="Genomic_DNA"/>
</dbReference>
<feature type="transmembrane region" description="Helical" evidence="8">
    <location>
        <begin position="135"/>
        <end position="154"/>
    </location>
</feature>
<protein>
    <submittedName>
        <fullName evidence="9">NCS2 family nucleobase cation symporter-2</fullName>
    </submittedName>
</protein>
<feature type="transmembrane region" description="Helical" evidence="8">
    <location>
        <begin position="327"/>
        <end position="348"/>
    </location>
</feature>
<evidence type="ECO:0000256" key="2">
    <source>
        <dbReference type="ARBA" id="ARBA00008821"/>
    </source>
</evidence>
<keyword evidence="5 8" id="KW-1133">Transmembrane helix</keyword>
<dbReference type="Proteomes" id="UP000052013">
    <property type="component" value="Unassembled WGS sequence"/>
</dbReference>
<feature type="region of interest" description="Disordered" evidence="7">
    <location>
        <begin position="441"/>
        <end position="469"/>
    </location>
</feature>
<dbReference type="STRING" id="1423739.FC85_GL003020"/>
<keyword evidence="6 8" id="KW-0472">Membrane</keyword>
<feature type="transmembrane region" description="Helical" evidence="8">
    <location>
        <begin position="29"/>
        <end position="49"/>
    </location>
</feature>
<dbReference type="NCBIfam" id="NF037981">
    <property type="entry name" value="NCS2_1"/>
    <property type="match status" value="1"/>
</dbReference>
<evidence type="ECO:0000256" key="6">
    <source>
        <dbReference type="ARBA" id="ARBA00023136"/>
    </source>
</evidence>
<sequence>MKRNDNGLLYGPEDKVSYFQSGLLGLQHVLAMDVYVPPLIIAGLLSMTLGQKTGFLQAAFLACGIGTILQTKFFMKLPVSQGPSFVPIGAVAGVYFANGAAHGGLATVLGSLVIGAILLILLGLSGIYQKVINTLVPALVGGTIITCVGLSLLPSALNDNIFKATGNVDQNIEIAAITGFAMLAAITIGIRIPQLQRLFRVSSIVIALIIGTVVASAMGRFDWSVVNNAPWLSLPKFTAVHYGLHFSLPAILTFVVIYMVLTTETTGTWFAMSAVVGEKILKKQWNRGIIGEGLSCLFAALLGTTPMTGYSTNAGVVSITGVASRRVFVSAGIWFMVLGFFGKLSAFLSAVPAPVIGGIFSIICVIIMLNGLNVIRDLDTNESSIYILGIPIVLTMAVILLPSAVLKSTPQMVQYLLGSPITIAAISAVVLNLTMGDHKAEVSEDNQSNENPKNTTSHIEAQKLAESKS</sequence>
<feature type="transmembrane region" description="Helical" evidence="8">
    <location>
        <begin position="107"/>
        <end position="128"/>
    </location>
</feature>
<keyword evidence="3" id="KW-0813">Transport</keyword>
<comment type="subcellular location">
    <subcellularLocation>
        <location evidence="1">Membrane</location>
        <topology evidence="1">Multi-pass membrane protein</topology>
    </subcellularLocation>
</comment>
<gene>
    <name evidence="9" type="ORF">FC85_GL003020</name>
</gene>
<feature type="transmembrane region" description="Helical" evidence="8">
    <location>
        <begin position="412"/>
        <end position="433"/>
    </location>
</feature>
<name>A0A0R1S9Y0_9LACO</name>
<comment type="caution">
    <text evidence="9">The sequence shown here is derived from an EMBL/GenBank/DDBJ whole genome shotgun (WGS) entry which is preliminary data.</text>
</comment>
<organism evidence="9 10">
    <name type="scientific">Lentilactobacillus diolivorans DSM 14421</name>
    <dbReference type="NCBI Taxonomy" id="1423739"/>
    <lineage>
        <taxon>Bacteria</taxon>
        <taxon>Bacillati</taxon>
        <taxon>Bacillota</taxon>
        <taxon>Bacilli</taxon>
        <taxon>Lactobacillales</taxon>
        <taxon>Lactobacillaceae</taxon>
        <taxon>Lentilactobacillus</taxon>
    </lineage>
</organism>
<feature type="transmembrane region" description="Helical" evidence="8">
    <location>
        <begin position="55"/>
        <end position="75"/>
    </location>
</feature>
<dbReference type="AlphaFoldDB" id="A0A0R1S9Y0"/>
<feature type="transmembrane region" description="Helical" evidence="8">
    <location>
        <begin position="174"/>
        <end position="192"/>
    </location>
</feature>
<evidence type="ECO:0000313" key="9">
    <source>
        <dbReference type="EMBL" id="KRL65965.1"/>
    </source>
</evidence>
<evidence type="ECO:0000256" key="5">
    <source>
        <dbReference type="ARBA" id="ARBA00022989"/>
    </source>
</evidence>
<dbReference type="GO" id="GO:0042907">
    <property type="term" value="F:xanthine transmembrane transporter activity"/>
    <property type="evidence" value="ECO:0007669"/>
    <property type="project" value="TreeGrafter"/>
</dbReference>
<dbReference type="Pfam" id="PF00860">
    <property type="entry name" value="Xan_ur_permease"/>
    <property type="match status" value="1"/>
</dbReference>
<dbReference type="PANTHER" id="PTHR42810:SF2">
    <property type="entry name" value="PURINE PERMEASE C1399.01C-RELATED"/>
    <property type="match status" value="1"/>
</dbReference>
<evidence type="ECO:0000313" key="10">
    <source>
        <dbReference type="Proteomes" id="UP000052013"/>
    </source>
</evidence>
<comment type="similarity">
    <text evidence="2">Belongs to the nucleobase:cation symporter-2 (NCS2) (TC 2.A.40) family.</text>
</comment>
<evidence type="ECO:0000256" key="3">
    <source>
        <dbReference type="ARBA" id="ARBA00022448"/>
    </source>
</evidence>
<dbReference type="RefSeq" id="WP_057864569.1">
    <property type="nucleotide sequence ID" value="NZ_AZEY01000053.1"/>
</dbReference>
<feature type="transmembrane region" description="Helical" evidence="8">
    <location>
        <begin position="385"/>
        <end position="406"/>
    </location>
</feature>
<feature type="compositionally biased region" description="Basic and acidic residues" evidence="7">
    <location>
        <begin position="460"/>
        <end position="469"/>
    </location>
</feature>
<feature type="transmembrane region" description="Helical" evidence="8">
    <location>
        <begin position="239"/>
        <end position="261"/>
    </location>
</feature>
<accession>A0A0R1S9Y0</accession>
<dbReference type="PANTHER" id="PTHR42810">
    <property type="entry name" value="PURINE PERMEASE C1399.01C-RELATED"/>
    <property type="match status" value="1"/>
</dbReference>
<dbReference type="PATRIC" id="fig|1423739.3.peg.3145"/>
<keyword evidence="4 8" id="KW-0812">Transmembrane</keyword>
<feature type="transmembrane region" description="Helical" evidence="8">
    <location>
        <begin position="354"/>
        <end position="373"/>
    </location>
</feature>
<dbReference type="InterPro" id="IPR006043">
    <property type="entry name" value="NCS2"/>
</dbReference>
<evidence type="ECO:0000256" key="4">
    <source>
        <dbReference type="ARBA" id="ARBA00022692"/>
    </source>
</evidence>